<evidence type="ECO:0000313" key="2">
    <source>
        <dbReference type="Proteomes" id="UP001225316"/>
    </source>
</evidence>
<sequence length="148" mass="16209">MGLFDKVKSMANAITGNAAKVSITAAPITIGVPFELNIQALASDSTVAYARVYVKVRGLEKIDLHDRDRDGTERIRRKETTFETEIVVEGAGELAAHENKTWTCEVSIPGTAPAIYRGRYAEHFYEAQAALDCTGNDPDSGWVRLQHA</sequence>
<organism evidence="1 2">
    <name type="scientific">Thalassobacterium maritimum</name>
    <dbReference type="NCBI Taxonomy" id="3041265"/>
    <lineage>
        <taxon>Bacteria</taxon>
        <taxon>Pseudomonadati</taxon>
        <taxon>Verrucomicrobiota</taxon>
        <taxon>Opitutia</taxon>
        <taxon>Puniceicoccales</taxon>
        <taxon>Coraliomargaritaceae</taxon>
        <taxon>Thalassobacterium</taxon>
    </lineage>
</organism>
<proteinExistence type="predicted"/>
<gene>
    <name evidence="1" type="ORF">QEH52_16480</name>
</gene>
<comment type="caution">
    <text evidence="1">The sequence shown here is derived from an EMBL/GenBank/DDBJ whole genome shotgun (WGS) entry which is preliminary data.</text>
</comment>
<dbReference type="EMBL" id="JARXHW010000053">
    <property type="protein sequence ID" value="MDQ8209124.1"/>
    <property type="molecule type" value="Genomic_DNA"/>
</dbReference>
<protein>
    <submittedName>
        <fullName evidence="1">Uncharacterized protein</fullName>
    </submittedName>
</protein>
<evidence type="ECO:0000313" key="1">
    <source>
        <dbReference type="EMBL" id="MDQ8209124.1"/>
    </source>
</evidence>
<accession>A0ABU1B0R1</accession>
<dbReference type="RefSeq" id="WP_308951934.1">
    <property type="nucleotide sequence ID" value="NZ_JARXHW010000053.1"/>
</dbReference>
<name>A0ABU1B0R1_9BACT</name>
<dbReference type="Proteomes" id="UP001225316">
    <property type="component" value="Unassembled WGS sequence"/>
</dbReference>
<reference evidence="1 2" key="1">
    <citation type="submission" date="2023-04" db="EMBL/GenBank/DDBJ databases">
        <title>A novel bacteria isolated from coastal sediment.</title>
        <authorList>
            <person name="Liu X.-J."/>
            <person name="Du Z.-J."/>
        </authorList>
    </citation>
    <scope>NUCLEOTIDE SEQUENCE [LARGE SCALE GENOMIC DNA]</scope>
    <source>
        <strain evidence="1 2">SDUM461003</strain>
    </source>
</reference>
<keyword evidence="2" id="KW-1185">Reference proteome</keyword>